<feature type="domain" description="Tetrahydrofolate dehydrogenase/cyclohydrolase catalytic" evidence="10">
    <location>
        <begin position="6"/>
        <end position="117"/>
    </location>
</feature>
<dbReference type="InterPro" id="IPR046346">
    <property type="entry name" value="Aminoacid_DH-like_N_sf"/>
</dbReference>
<dbReference type="GO" id="GO:0000105">
    <property type="term" value="P:L-histidine biosynthetic process"/>
    <property type="evidence" value="ECO:0007669"/>
    <property type="project" value="UniProtKB-KW"/>
</dbReference>
<dbReference type="PATRIC" id="fig|1618749.3.peg.400"/>
<accession>A0A0G1T0E9</accession>
<comment type="caution">
    <text evidence="12">The sequence shown here is derived from an EMBL/GenBank/DDBJ whole genome shotgun (WGS) entry which is preliminary data.</text>
</comment>
<dbReference type="UniPathway" id="UPA00193"/>
<dbReference type="Gene3D" id="3.40.50.10860">
    <property type="entry name" value="Leucine Dehydrogenase, chain A, domain 1"/>
    <property type="match status" value="1"/>
</dbReference>
<keyword evidence="9" id="KW-0028">Amino-acid biosynthesis</keyword>
<dbReference type="AlphaFoldDB" id="A0A0G1T0E9"/>
<dbReference type="InterPro" id="IPR020631">
    <property type="entry name" value="THF_DH/CycHdrlase_NAD-bd_dom"/>
</dbReference>
<evidence type="ECO:0000259" key="10">
    <source>
        <dbReference type="Pfam" id="PF00763"/>
    </source>
</evidence>
<sequence>METKIIDGKKIRAGILQNIKKDVALLPFTPVFSDVLVGEDPASAQYVRMKAKTAESVGMAFHKADFPDSITTDELLAEIKKLNEVKNMCGIIVQLPLPAHIDKQKVFDAIEPGLDVDCLGRIASEKFYKGDTSIGFPTALSSMALLDSLNMDLKDKKIAVLGQGMLVGRPVSALLRFRGLEPVIIDINTPNKDKAELIKGADVIISGMGAGKYITGGMLKPGVVLIDAGTSESEGGIVGDVDLESVKDVASYVSPVPGGVGPVTVAMLLNNVLSVAKKL</sequence>
<reference evidence="12 13" key="1">
    <citation type="journal article" date="2015" name="Nature">
        <title>rRNA introns, odd ribosomes, and small enigmatic genomes across a large radiation of phyla.</title>
        <authorList>
            <person name="Brown C.T."/>
            <person name="Hug L.A."/>
            <person name="Thomas B.C."/>
            <person name="Sharon I."/>
            <person name="Castelle C.J."/>
            <person name="Singh A."/>
            <person name="Wilkins M.J."/>
            <person name="Williams K.H."/>
            <person name="Banfield J.F."/>
        </authorList>
    </citation>
    <scope>NUCLEOTIDE SEQUENCE [LARGE SCALE GENOMIC DNA]</scope>
</reference>
<dbReference type="EC" id="1.5.1.5" evidence="9"/>
<dbReference type="GO" id="GO:0009086">
    <property type="term" value="P:methionine biosynthetic process"/>
    <property type="evidence" value="ECO:0007669"/>
    <property type="project" value="UniProtKB-KW"/>
</dbReference>
<dbReference type="Gene3D" id="3.40.50.720">
    <property type="entry name" value="NAD(P)-binding Rossmann-like Domain"/>
    <property type="match status" value="1"/>
</dbReference>
<evidence type="ECO:0000256" key="5">
    <source>
        <dbReference type="ARBA" id="ARBA00023002"/>
    </source>
</evidence>
<evidence type="ECO:0000256" key="3">
    <source>
        <dbReference type="ARBA" id="ARBA00022755"/>
    </source>
</evidence>
<keyword evidence="9" id="KW-0521">NADP</keyword>
<evidence type="ECO:0000256" key="8">
    <source>
        <dbReference type="ARBA" id="ARBA00023268"/>
    </source>
</evidence>
<comment type="similarity">
    <text evidence="9">Belongs to the tetrahydrofolate dehydrogenase/cyclohydrolase family.</text>
</comment>
<evidence type="ECO:0000256" key="2">
    <source>
        <dbReference type="ARBA" id="ARBA00022563"/>
    </source>
</evidence>
<proteinExistence type="inferred from homology"/>
<dbReference type="EMBL" id="LCOJ01000017">
    <property type="protein sequence ID" value="KKU75296.1"/>
    <property type="molecule type" value="Genomic_DNA"/>
</dbReference>
<dbReference type="PRINTS" id="PR00085">
    <property type="entry name" value="THFDHDRGNASE"/>
</dbReference>
<keyword evidence="4 9" id="KW-0378">Hydrolase</keyword>
<protein>
    <recommendedName>
        <fullName evidence="9">Bifunctional protein FolD</fullName>
    </recommendedName>
    <domain>
        <recommendedName>
            <fullName evidence="9">Methylenetetrahydrofolate dehydrogenase</fullName>
            <ecNumber evidence="9">1.5.1.5</ecNumber>
        </recommendedName>
    </domain>
    <domain>
        <recommendedName>
            <fullName evidence="9">Methenyltetrahydrofolate cyclohydrolase</fullName>
            <ecNumber evidence="9">3.5.4.9</ecNumber>
        </recommendedName>
    </domain>
</protein>
<dbReference type="GO" id="GO:0009113">
    <property type="term" value="P:purine nucleobase biosynthetic process"/>
    <property type="evidence" value="ECO:0007669"/>
    <property type="project" value="TreeGrafter"/>
</dbReference>
<evidence type="ECO:0000313" key="12">
    <source>
        <dbReference type="EMBL" id="KKU75296.1"/>
    </source>
</evidence>
<dbReference type="FunFam" id="3.40.50.10860:FF:000005">
    <property type="entry name" value="C-1-tetrahydrofolate synthase, cytoplasmic, putative"/>
    <property type="match status" value="1"/>
</dbReference>
<dbReference type="InterPro" id="IPR020630">
    <property type="entry name" value="THF_DH/CycHdrlase_cat_dom"/>
</dbReference>
<dbReference type="GO" id="GO:0005829">
    <property type="term" value="C:cytosol"/>
    <property type="evidence" value="ECO:0007669"/>
    <property type="project" value="TreeGrafter"/>
</dbReference>
<dbReference type="GO" id="GO:0035999">
    <property type="term" value="P:tetrahydrofolate interconversion"/>
    <property type="evidence" value="ECO:0007669"/>
    <property type="project" value="UniProtKB-UniRule"/>
</dbReference>
<keyword evidence="2 9" id="KW-0554">One-carbon metabolism</keyword>
<dbReference type="Pfam" id="PF00763">
    <property type="entry name" value="THF_DHG_CYH"/>
    <property type="match status" value="1"/>
</dbReference>
<dbReference type="GO" id="GO:0004487">
    <property type="term" value="F:methylenetetrahydrofolate dehydrogenase (NAD+) activity"/>
    <property type="evidence" value="ECO:0007669"/>
    <property type="project" value="TreeGrafter"/>
</dbReference>
<organism evidence="12 13">
    <name type="scientific">Candidatus Nomurabacteria bacterium GW2011_GWB1_47_6</name>
    <dbReference type="NCBI Taxonomy" id="1618749"/>
    <lineage>
        <taxon>Bacteria</taxon>
        <taxon>Candidatus Nomuraibacteriota</taxon>
    </lineage>
</organism>
<dbReference type="EC" id="3.5.4.9" evidence="9"/>
<keyword evidence="6 9" id="KW-0368">Histidine biosynthesis</keyword>
<keyword evidence="5 9" id="KW-0560">Oxidoreductase</keyword>
<dbReference type="InterPro" id="IPR036291">
    <property type="entry name" value="NAD(P)-bd_dom_sf"/>
</dbReference>
<dbReference type="GO" id="GO:0004477">
    <property type="term" value="F:methenyltetrahydrofolate cyclohydrolase activity"/>
    <property type="evidence" value="ECO:0007669"/>
    <property type="project" value="UniProtKB-UniRule"/>
</dbReference>
<evidence type="ECO:0000256" key="1">
    <source>
        <dbReference type="ARBA" id="ARBA00011738"/>
    </source>
</evidence>
<gene>
    <name evidence="9" type="primary">folD</name>
    <name evidence="12" type="ORF">UY01_C0017G0012</name>
</gene>
<evidence type="ECO:0000256" key="7">
    <source>
        <dbReference type="ARBA" id="ARBA00023167"/>
    </source>
</evidence>
<evidence type="ECO:0000313" key="13">
    <source>
        <dbReference type="Proteomes" id="UP000034879"/>
    </source>
</evidence>
<keyword evidence="8 9" id="KW-0511">Multifunctional enzyme</keyword>
<keyword evidence="7 9" id="KW-0486">Methionine biosynthesis</keyword>
<dbReference type="PANTHER" id="PTHR48099:SF3">
    <property type="entry name" value="METHYLENETETRAHYDROFOLATE DEHYDROGENASE [NAD(+)]"/>
    <property type="match status" value="1"/>
</dbReference>
<dbReference type="InterPro" id="IPR000672">
    <property type="entry name" value="THF_DH/CycHdrlase"/>
</dbReference>
<name>A0A0G1T0E9_9BACT</name>
<dbReference type="Pfam" id="PF02882">
    <property type="entry name" value="THF_DHG_CYH_C"/>
    <property type="match status" value="1"/>
</dbReference>
<evidence type="ECO:0000259" key="11">
    <source>
        <dbReference type="Pfam" id="PF02882"/>
    </source>
</evidence>
<comment type="catalytic activity">
    <reaction evidence="9">
        <text>(6R)-5,10-methylene-5,6,7,8-tetrahydrofolate + NADP(+) = (6R)-5,10-methenyltetrahydrofolate + NADPH</text>
        <dbReference type="Rhea" id="RHEA:22812"/>
        <dbReference type="ChEBI" id="CHEBI:15636"/>
        <dbReference type="ChEBI" id="CHEBI:57455"/>
        <dbReference type="ChEBI" id="CHEBI:57783"/>
        <dbReference type="ChEBI" id="CHEBI:58349"/>
        <dbReference type="EC" id="1.5.1.5"/>
    </reaction>
</comment>
<feature type="binding site" evidence="9">
    <location>
        <position position="187"/>
    </location>
    <ligand>
        <name>NADP(+)</name>
        <dbReference type="ChEBI" id="CHEBI:58349"/>
    </ligand>
</feature>
<evidence type="ECO:0000256" key="9">
    <source>
        <dbReference type="HAMAP-Rule" id="MF_01576"/>
    </source>
</evidence>
<dbReference type="GO" id="GO:0004488">
    <property type="term" value="F:methylenetetrahydrofolate dehydrogenase (NADP+) activity"/>
    <property type="evidence" value="ECO:0007669"/>
    <property type="project" value="UniProtKB-UniRule"/>
</dbReference>
<dbReference type="GO" id="GO:0006164">
    <property type="term" value="P:purine nucleotide biosynthetic process"/>
    <property type="evidence" value="ECO:0007669"/>
    <property type="project" value="UniProtKB-KW"/>
</dbReference>
<dbReference type="SUPFAM" id="SSF51735">
    <property type="entry name" value="NAD(P)-binding Rossmann-fold domains"/>
    <property type="match status" value="1"/>
</dbReference>
<feature type="domain" description="Tetrahydrofolate dehydrogenase/cyclohydrolase NAD(P)-binding" evidence="11">
    <location>
        <begin position="138"/>
        <end position="278"/>
    </location>
</feature>
<comment type="catalytic activity">
    <reaction evidence="9">
        <text>(6R)-5,10-methenyltetrahydrofolate + H2O = (6R)-10-formyltetrahydrofolate + H(+)</text>
        <dbReference type="Rhea" id="RHEA:23700"/>
        <dbReference type="ChEBI" id="CHEBI:15377"/>
        <dbReference type="ChEBI" id="CHEBI:15378"/>
        <dbReference type="ChEBI" id="CHEBI:57455"/>
        <dbReference type="ChEBI" id="CHEBI:195366"/>
        <dbReference type="EC" id="3.5.4.9"/>
    </reaction>
</comment>
<evidence type="ECO:0000256" key="4">
    <source>
        <dbReference type="ARBA" id="ARBA00022801"/>
    </source>
</evidence>
<evidence type="ECO:0000256" key="6">
    <source>
        <dbReference type="ARBA" id="ARBA00023102"/>
    </source>
</evidence>
<feature type="binding site" evidence="9">
    <location>
        <position position="230"/>
    </location>
    <ligand>
        <name>NADP(+)</name>
        <dbReference type="ChEBI" id="CHEBI:58349"/>
    </ligand>
</feature>
<dbReference type="Proteomes" id="UP000034879">
    <property type="component" value="Unassembled WGS sequence"/>
</dbReference>
<comment type="function">
    <text evidence="9">Catalyzes the oxidation of 5,10-methylenetetrahydrofolate to 5,10-methenyltetrahydrofolate and then the hydrolysis of 5,10-methenyltetrahydrofolate to 10-formyltetrahydrofolate.</text>
</comment>
<comment type="pathway">
    <text evidence="9">One-carbon metabolism; tetrahydrofolate interconversion.</text>
</comment>
<comment type="subunit">
    <text evidence="1 9">Homodimer.</text>
</comment>
<dbReference type="HAMAP" id="MF_01576">
    <property type="entry name" value="THF_DHG_CYH"/>
    <property type="match status" value="1"/>
</dbReference>
<dbReference type="PANTHER" id="PTHR48099">
    <property type="entry name" value="C-1-TETRAHYDROFOLATE SYNTHASE, CYTOPLASMIC-RELATED"/>
    <property type="match status" value="1"/>
</dbReference>
<feature type="binding site" evidence="9">
    <location>
        <begin position="162"/>
        <end position="164"/>
    </location>
    <ligand>
        <name>NADP(+)</name>
        <dbReference type="ChEBI" id="CHEBI:58349"/>
    </ligand>
</feature>
<keyword evidence="3 9" id="KW-0658">Purine biosynthesis</keyword>
<dbReference type="SUPFAM" id="SSF53223">
    <property type="entry name" value="Aminoacid dehydrogenase-like, N-terminal domain"/>
    <property type="match status" value="1"/>
</dbReference>